<feature type="transmembrane region" description="Helical" evidence="1">
    <location>
        <begin position="42"/>
        <end position="60"/>
    </location>
</feature>
<protein>
    <submittedName>
        <fullName evidence="2">Uncharacterized protein</fullName>
    </submittedName>
</protein>
<keyword evidence="1" id="KW-1133">Transmembrane helix</keyword>
<reference evidence="2 3" key="1">
    <citation type="submission" date="2016-01" db="EMBL/GenBank/DDBJ databases">
        <title>Molecular Mechanisms for transfer of large genomic segments between Enterococcus faecium strains.</title>
        <authorList>
            <person name="Garcia-Solache M.A."/>
            <person name="Lebreton F."/>
            <person name="Mclaughlin R.E."/>
            <person name="Whiteaker J.D."/>
            <person name="Gilmore M.S."/>
            <person name="Rice L.B."/>
        </authorList>
    </citation>
    <scope>NUCLEOTIDE SEQUENCE [LARGE SCALE GENOMIC DNA]</scope>
    <source>
        <strain evidence="2 3">D344RRF x C68</strain>
    </source>
</reference>
<name>A0A132P7M7_ENTFC</name>
<dbReference type="Proteomes" id="UP000070452">
    <property type="component" value="Unassembled WGS sequence"/>
</dbReference>
<comment type="caution">
    <text evidence="2">The sequence shown here is derived from an EMBL/GenBank/DDBJ whole genome shotgun (WGS) entry which is preliminary data.</text>
</comment>
<feature type="transmembrane region" description="Helical" evidence="1">
    <location>
        <begin position="96"/>
        <end position="117"/>
    </location>
</feature>
<keyword evidence="1" id="KW-0472">Membrane</keyword>
<dbReference type="EMBL" id="LRHK01000001">
    <property type="protein sequence ID" value="KWX18348.1"/>
    <property type="molecule type" value="Genomic_DNA"/>
</dbReference>
<keyword evidence="1" id="KW-0812">Transmembrane</keyword>
<dbReference type="AlphaFoldDB" id="A0A132P7M7"/>
<feature type="transmembrane region" description="Helical" evidence="1">
    <location>
        <begin position="123"/>
        <end position="143"/>
    </location>
</feature>
<feature type="transmembrane region" description="Helical" evidence="1">
    <location>
        <begin position="6"/>
        <end position="22"/>
    </location>
</feature>
<accession>A0A132P7M7</accession>
<evidence type="ECO:0000313" key="3">
    <source>
        <dbReference type="Proteomes" id="UP000070452"/>
    </source>
</evidence>
<sequence length="145" mass="17145">MEWFCKFILFLEVIHVYGFVFLTNKKAGSTMDHLYIKYIHQFSVLVLGTLIIAGIVAFIIQGRDILTVHQEFFSYAFGIPLIAIRSDNKKWKKRYYILLLFLCFYLPPKIFTLLGIQCLSFSFISYIIVLIFLSFIVWVFYLVKK</sequence>
<proteinExistence type="predicted"/>
<organism evidence="2 3">
    <name type="scientific">Enterococcus faecium</name>
    <name type="common">Streptococcus faecium</name>
    <dbReference type="NCBI Taxonomy" id="1352"/>
    <lineage>
        <taxon>Bacteria</taxon>
        <taxon>Bacillati</taxon>
        <taxon>Bacillota</taxon>
        <taxon>Bacilli</taxon>
        <taxon>Lactobacillales</taxon>
        <taxon>Enterococcaceae</taxon>
        <taxon>Enterococcus</taxon>
    </lineage>
</organism>
<evidence type="ECO:0000256" key="1">
    <source>
        <dbReference type="SAM" id="Phobius"/>
    </source>
</evidence>
<dbReference type="RefSeq" id="WP_002330873.1">
    <property type="nucleotide sequence ID" value="NZ_CP072894.1"/>
</dbReference>
<evidence type="ECO:0000313" key="2">
    <source>
        <dbReference type="EMBL" id="KWX18348.1"/>
    </source>
</evidence>
<gene>
    <name evidence="2" type="ORF">AWT83_07660</name>
</gene>